<gene>
    <name evidence="1" type="ORF">CIT31_27325</name>
</gene>
<dbReference type="Proteomes" id="UP000215931">
    <property type="component" value="Unassembled WGS sequence"/>
</dbReference>
<organism evidence="1 2">
    <name type="scientific">Mesorhizobium wenxiniae</name>
    <dbReference type="NCBI Taxonomy" id="2014805"/>
    <lineage>
        <taxon>Bacteria</taxon>
        <taxon>Pseudomonadati</taxon>
        <taxon>Pseudomonadota</taxon>
        <taxon>Alphaproteobacteria</taxon>
        <taxon>Hyphomicrobiales</taxon>
        <taxon>Phyllobacteriaceae</taxon>
        <taxon>Mesorhizobium</taxon>
    </lineage>
</organism>
<dbReference type="AlphaFoldDB" id="A0A271K9T2"/>
<dbReference type="InterPro" id="IPR027266">
    <property type="entry name" value="TrmE/GcvT-like"/>
</dbReference>
<name>A0A271K9T2_9HYPH</name>
<evidence type="ECO:0000313" key="2">
    <source>
        <dbReference type="Proteomes" id="UP000215931"/>
    </source>
</evidence>
<comment type="caution">
    <text evidence="1">The sequence shown here is derived from an EMBL/GenBank/DDBJ whole genome shotgun (WGS) entry which is preliminary data.</text>
</comment>
<sequence length="186" mass="19655">MSDLRPITALGAALPRLASFGALEIRENGGLALASLVLRRGTVEPTPFGLTLPGPGRCVAGQGVAAVWTGLDQWMIEAEGRAELDFAAELKQLAPGCSVTEQTDGWVAFEIVSRAGSRPLNALLSKLVNVDLADFGPGRATRTGLEHMTCFVIRRGDAHIAVLGARSSAGSLWHALETAAKRLEER</sequence>
<protein>
    <submittedName>
        <fullName evidence="1">Sarcosine oxidase subunit gamma</fullName>
    </submittedName>
</protein>
<keyword evidence="2" id="KW-1185">Reference proteome</keyword>
<dbReference type="Gene3D" id="3.30.1360.120">
    <property type="entry name" value="Probable tRNA modification gtpase trme, domain 1"/>
    <property type="match status" value="1"/>
</dbReference>
<dbReference type="OrthoDB" id="7356349at2"/>
<dbReference type="EMBL" id="NPKH01000035">
    <property type="protein sequence ID" value="PAP92254.1"/>
    <property type="molecule type" value="Genomic_DNA"/>
</dbReference>
<proteinExistence type="predicted"/>
<reference evidence="1 2" key="1">
    <citation type="submission" date="2017-08" db="EMBL/GenBank/DDBJ databases">
        <title>Mesorhizobium wenxinae sp. nov., a novel rhizobial species isolated from root nodules of chickpea (Cicer arietinum L.).</title>
        <authorList>
            <person name="Zhang J."/>
        </authorList>
    </citation>
    <scope>NUCLEOTIDE SEQUENCE [LARGE SCALE GENOMIC DNA]</scope>
    <source>
        <strain evidence="2">WYCCWR 10019</strain>
    </source>
</reference>
<dbReference type="SUPFAM" id="SSF103025">
    <property type="entry name" value="Folate-binding domain"/>
    <property type="match status" value="1"/>
</dbReference>
<evidence type="ECO:0000313" key="1">
    <source>
        <dbReference type="EMBL" id="PAP92254.1"/>
    </source>
</evidence>
<accession>A0A271K9T2</accession>